<name>A0A098G1P5_9GAMM</name>
<evidence type="ECO:0008006" key="4">
    <source>
        <dbReference type="Google" id="ProtNLM"/>
    </source>
</evidence>
<sequence length="184" mass="20613">MSLSTTALIYFILRLYILISKPIYFKCGMIMLIRTLILSLSLICSGPTWSFTCYYTLAKDSCWTQYNVSVDVIDPATTKKILTVTVPAGTPWVRKSFDCTPAESLIYIAQFSPVFWKNDEGKRYRALRDWSLPGAINPGDSAWNIPVCFPADFAEVPLPPKADGNCHCDFSVIPEIKPAVIKSQ</sequence>
<evidence type="ECO:0000313" key="3">
    <source>
        <dbReference type="Proteomes" id="UP000032430"/>
    </source>
</evidence>
<reference evidence="3" key="1">
    <citation type="submission" date="2014-09" db="EMBL/GenBank/DDBJ databases">
        <authorList>
            <person name="Gomez-Valero L."/>
        </authorList>
    </citation>
    <scope>NUCLEOTIDE SEQUENCE [LARGE SCALE GENOMIC DNA]</scope>
    <source>
        <strain evidence="3">ATCC700992</strain>
    </source>
</reference>
<evidence type="ECO:0000313" key="2">
    <source>
        <dbReference type="EMBL" id="CEG56392.1"/>
    </source>
</evidence>
<dbReference type="EMBL" id="LN614827">
    <property type="protein sequence ID" value="CEG56392.1"/>
    <property type="molecule type" value="Genomic_DNA"/>
</dbReference>
<keyword evidence="3" id="KW-1185">Reference proteome</keyword>
<organism evidence="2 3">
    <name type="scientific">Legionella fallonii LLAP-10</name>
    <dbReference type="NCBI Taxonomy" id="1212491"/>
    <lineage>
        <taxon>Bacteria</taxon>
        <taxon>Pseudomonadati</taxon>
        <taxon>Pseudomonadota</taxon>
        <taxon>Gammaproteobacteria</taxon>
        <taxon>Legionellales</taxon>
        <taxon>Legionellaceae</taxon>
        <taxon>Legionella</taxon>
    </lineage>
</organism>
<keyword evidence="1" id="KW-1133">Transmembrane helix</keyword>
<dbReference type="STRING" id="1212491.LFA_0953"/>
<feature type="transmembrane region" description="Helical" evidence="1">
    <location>
        <begin position="36"/>
        <end position="57"/>
    </location>
</feature>
<gene>
    <name evidence="2" type="ORF">LFA_0953</name>
</gene>
<keyword evidence="1" id="KW-0472">Membrane</keyword>
<dbReference type="KEGG" id="lfa:LFA_0953"/>
<dbReference type="HOGENOM" id="CLU_1720052_0_0_6"/>
<keyword evidence="1" id="KW-0812">Transmembrane</keyword>
<evidence type="ECO:0000256" key="1">
    <source>
        <dbReference type="SAM" id="Phobius"/>
    </source>
</evidence>
<proteinExistence type="predicted"/>
<dbReference type="Proteomes" id="UP000032430">
    <property type="component" value="Chromosome I"/>
</dbReference>
<protein>
    <recommendedName>
        <fullName evidence="4">Periplasmic protein</fullName>
    </recommendedName>
</protein>
<dbReference type="AlphaFoldDB" id="A0A098G1P5"/>
<feature type="transmembrane region" description="Helical" evidence="1">
    <location>
        <begin position="6"/>
        <end position="24"/>
    </location>
</feature>
<accession>A0A098G1P5</accession>